<dbReference type="Proteomes" id="UP000001593">
    <property type="component" value="Unassembled WGS sequence"/>
</dbReference>
<evidence type="ECO:0000313" key="3">
    <source>
        <dbReference type="EMBL" id="EDO42575.1"/>
    </source>
</evidence>
<dbReference type="PANTHER" id="PTHR13318:SF95">
    <property type="entry name" value="F-BOX PROTEIN YLR352W"/>
    <property type="match status" value="1"/>
</dbReference>
<proteinExistence type="predicted"/>
<evidence type="ECO:0000256" key="1">
    <source>
        <dbReference type="ARBA" id="ARBA00022786"/>
    </source>
</evidence>
<dbReference type="OMA" id="RGLPHCM"/>
<dbReference type="eggNOG" id="KOG1947">
    <property type="taxonomic scope" value="Eukaryota"/>
</dbReference>
<dbReference type="AlphaFoldDB" id="A7S147"/>
<dbReference type="PhylomeDB" id="A7S147"/>
<protein>
    <recommendedName>
        <fullName evidence="2">F-box domain-containing protein</fullName>
    </recommendedName>
</protein>
<dbReference type="SUPFAM" id="SSF81383">
    <property type="entry name" value="F-box domain"/>
    <property type="match status" value="1"/>
</dbReference>
<evidence type="ECO:0000313" key="4">
    <source>
        <dbReference type="Proteomes" id="UP000001593"/>
    </source>
</evidence>
<dbReference type="PROSITE" id="PS50181">
    <property type="entry name" value="FBOX"/>
    <property type="match status" value="1"/>
</dbReference>
<keyword evidence="4" id="KW-1185">Reference proteome</keyword>
<dbReference type="Pfam" id="PF25372">
    <property type="entry name" value="DUF7885"/>
    <property type="match status" value="1"/>
</dbReference>
<dbReference type="Gene3D" id="1.20.1280.50">
    <property type="match status" value="1"/>
</dbReference>
<evidence type="ECO:0000259" key="2">
    <source>
        <dbReference type="PROSITE" id="PS50181"/>
    </source>
</evidence>
<organism evidence="3 4">
    <name type="scientific">Nematostella vectensis</name>
    <name type="common">Starlet sea anemone</name>
    <dbReference type="NCBI Taxonomy" id="45351"/>
    <lineage>
        <taxon>Eukaryota</taxon>
        <taxon>Metazoa</taxon>
        <taxon>Cnidaria</taxon>
        <taxon>Anthozoa</taxon>
        <taxon>Hexacorallia</taxon>
        <taxon>Actiniaria</taxon>
        <taxon>Edwardsiidae</taxon>
        <taxon>Nematostella</taxon>
    </lineage>
</organism>
<keyword evidence="1" id="KW-0833">Ubl conjugation pathway</keyword>
<dbReference type="HOGENOM" id="CLU_024577_1_0_1"/>
<dbReference type="EMBL" id="DS469563">
    <property type="protein sequence ID" value="EDO42575.1"/>
    <property type="molecule type" value="Genomic_DNA"/>
</dbReference>
<dbReference type="InterPro" id="IPR057207">
    <property type="entry name" value="FBXL15_LRR"/>
</dbReference>
<dbReference type="PANTHER" id="PTHR13318">
    <property type="entry name" value="PARTNER OF PAIRED, ISOFORM B-RELATED"/>
    <property type="match status" value="1"/>
</dbReference>
<dbReference type="SMART" id="SM00256">
    <property type="entry name" value="FBOX"/>
    <property type="match status" value="1"/>
</dbReference>
<accession>A7S147</accession>
<reference evidence="3 4" key="1">
    <citation type="journal article" date="2007" name="Science">
        <title>Sea anemone genome reveals ancestral eumetazoan gene repertoire and genomic organization.</title>
        <authorList>
            <person name="Putnam N.H."/>
            <person name="Srivastava M."/>
            <person name="Hellsten U."/>
            <person name="Dirks B."/>
            <person name="Chapman J."/>
            <person name="Salamov A."/>
            <person name="Terry A."/>
            <person name="Shapiro H."/>
            <person name="Lindquist E."/>
            <person name="Kapitonov V.V."/>
            <person name="Jurka J."/>
            <person name="Genikhovich G."/>
            <person name="Grigoriev I.V."/>
            <person name="Lucas S.M."/>
            <person name="Steele R.E."/>
            <person name="Finnerty J.R."/>
            <person name="Technau U."/>
            <person name="Martindale M.Q."/>
            <person name="Rokhsar D.S."/>
        </authorList>
    </citation>
    <scope>NUCLEOTIDE SEQUENCE [LARGE SCALE GENOMIC DNA]</scope>
    <source>
        <strain evidence="4">CH2 X CH6</strain>
    </source>
</reference>
<dbReference type="InterPro" id="IPR006553">
    <property type="entry name" value="Leu-rich_rpt_Cys-con_subtyp"/>
</dbReference>
<dbReference type="InterPro" id="IPR032675">
    <property type="entry name" value="LRR_dom_sf"/>
</dbReference>
<dbReference type="InterPro" id="IPR001810">
    <property type="entry name" value="F-box_dom"/>
</dbReference>
<dbReference type="OrthoDB" id="3219396at2759"/>
<dbReference type="Pfam" id="PF12937">
    <property type="entry name" value="F-box-like"/>
    <property type="match status" value="1"/>
</dbReference>
<dbReference type="KEGG" id="nve:5514413"/>
<feature type="domain" description="F-box" evidence="2">
    <location>
        <begin position="8"/>
        <end position="54"/>
    </location>
</feature>
<dbReference type="STRING" id="45351.A7S147"/>
<name>A7S147_NEMVE</name>
<dbReference type="GO" id="GO:0031146">
    <property type="term" value="P:SCF-dependent proteasomal ubiquitin-dependent protein catabolic process"/>
    <property type="evidence" value="ECO:0000318"/>
    <property type="project" value="GO_Central"/>
</dbReference>
<sequence>MAAKVVQTALICSFPDNVMLNIFRYLDIKALCAASKVCRRWYHLGKDRSLWKAVDLRPWPLALRILWKVVRNRLCETVTELQIKGFLGTTKKHENISFSLLEEIKTKCPNLEKLTLCYCDMRNVDARCLPGTLKSLDLDHSIVPLNWFDSLDVDLFFANLLELNLTYCTRVSDQDLASIAKLTQLKCLNLSNCYRVGDNGIQQIATNLTNLLHLDLSNCTDITDLGLHHIGRHLVRLKYLYLTCCRRITDTGVEALVHSMAELQGLSLAKCRELTSTGIVTIAENCKQLKHLDITDCTLVNTQGLDTIRTTLPNCEIQGP</sequence>
<dbReference type="InParanoid" id="A7S147"/>
<gene>
    <name evidence="3" type="ORF">NEMVEDRAFT_v1g165143</name>
</gene>
<dbReference type="SUPFAM" id="SSF52047">
    <property type="entry name" value="RNI-like"/>
    <property type="match status" value="1"/>
</dbReference>
<dbReference type="FunFam" id="1.20.1280.50:FF:000121">
    <property type="entry name" value="Putative scf ubiquitin ligase skp2 component"/>
    <property type="match status" value="1"/>
</dbReference>
<dbReference type="InterPro" id="IPR036047">
    <property type="entry name" value="F-box-like_dom_sf"/>
</dbReference>
<dbReference type="Gene3D" id="3.80.10.10">
    <property type="entry name" value="Ribonuclease Inhibitor"/>
    <property type="match status" value="1"/>
</dbReference>
<dbReference type="SMART" id="SM00367">
    <property type="entry name" value="LRR_CC"/>
    <property type="match status" value="7"/>
</dbReference>
<dbReference type="GO" id="GO:0019005">
    <property type="term" value="C:SCF ubiquitin ligase complex"/>
    <property type="evidence" value="ECO:0000318"/>
    <property type="project" value="GO_Central"/>
</dbReference>